<keyword evidence="1" id="KW-0812">Transmembrane</keyword>
<organism evidence="2 3">
    <name type="scientific">Populus trichocarpa</name>
    <name type="common">Western balsam poplar</name>
    <name type="synonym">Populus balsamifera subsp. trichocarpa</name>
    <dbReference type="NCBI Taxonomy" id="3694"/>
    <lineage>
        <taxon>Eukaryota</taxon>
        <taxon>Viridiplantae</taxon>
        <taxon>Streptophyta</taxon>
        <taxon>Embryophyta</taxon>
        <taxon>Tracheophyta</taxon>
        <taxon>Spermatophyta</taxon>
        <taxon>Magnoliopsida</taxon>
        <taxon>eudicotyledons</taxon>
        <taxon>Gunneridae</taxon>
        <taxon>Pentapetalae</taxon>
        <taxon>rosids</taxon>
        <taxon>fabids</taxon>
        <taxon>Malpighiales</taxon>
        <taxon>Salicaceae</taxon>
        <taxon>Saliceae</taxon>
        <taxon>Populus</taxon>
    </lineage>
</organism>
<keyword evidence="3" id="KW-1185">Reference proteome</keyword>
<accession>A0A2K2BT23</accession>
<dbReference type="Proteomes" id="UP000006729">
    <property type="component" value="Chromosome 1"/>
</dbReference>
<evidence type="ECO:0000313" key="3">
    <source>
        <dbReference type="Proteomes" id="UP000006729"/>
    </source>
</evidence>
<evidence type="ECO:0000313" key="2">
    <source>
        <dbReference type="EMBL" id="PNT52931.1"/>
    </source>
</evidence>
<proteinExistence type="predicted"/>
<keyword evidence="1" id="KW-0472">Membrane</keyword>
<dbReference type="EMBL" id="CM009290">
    <property type="protein sequence ID" value="PNT52931.1"/>
    <property type="molecule type" value="Genomic_DNA"/>
</dbReference>
<dbReference type="AlphaFoldDB" id="A0A2K2BT23"/>
<keyword evidence="1" id="KW-1133">Transmembrane helix</keyword>
<name>A0A2K2BT23_POPTR</name>
<sequence length="64" mass="7358">MNEFTVRRRVPPEPVAYIAVKAITIKDWSYMITSLAIIVVLWFLGGFFLGILKGWRWVIRGGGF</sequence>
<protein>
    <submittedName>
        <fullName evidence="2">Uncharacterized protein</fullName>
    </submittedName>
</protein>
<feature type="transmembrane region" description="Helical" evidence="1">
    <location>
        <begin position="30"/>
        <end position="52"/>
    </location>
</feature>
<gene>
    <name evidence="2" type="ORF">POPTR_001G059300</name>
</gene>
<reference evidence="2 3" key="1">
    <citation type="journal article" date="2006" name="Science">
        <title>The genome of black cottonwood, Populus trichocarpa (Torr. &amp; Gray).</title>
        <authorList>
            <person name="Tuskan G.A."/>
            <person name="Difazio S."/>
            <person name="Jansson S."/>
            <person name="Bohlmann J."/>
            <person name="Grigoriev I."/>
            <person name="Hellsten U."/>
            <person name="Putnam N."/>
            <person name="Ralph S."/>
            <person name="Rombauts S."/>
            <person name="Salamov A."/>
            <person name="Schein J."/>
            <person name="Sterck L."/>
            <person name="Aerts A."/>
            <person name="Bhalerao R.R."/>
            <person name="Bhalerao R.P."/>
            <person name="Blaudez D."/>
            <person name="Boerjan W."/>
            <person name="Brun A."/>
            <person name="Brunner A."/>
            <person name="Busov V."/>
            <person name="Campbell M."/>
            <person name="Carlson J."/>
            <person name="Chalot M."/>
            <person name="Chapman J."/>
            <person name="Chen G.L."/>
            <person name="Cooper D."/>
            <person name="Coutinho P.M."/>
            <person name="Couturier J."/>
            <person name="Covert S."/>
            <person name="Cronk Q."/>
            <person name="Cunningham R."/>
            <person name="Davis J."/>
            <person name="Degroeve S."/>
            <person name="Dejardin A."/>
            <person name="Depamphilis C."/>
            <person name="Detter J."/>
            <person name="Dirks B."/>
            <person name="Dubchak I."/>
            <person name="Duplessis S."/>
            <person name="Ehlting J."/>
            <person name="Ellis B."/>
            <person name="Gendler K."/>
            <person name="Goodstein D."/>
            <person name="Gribskov M."/>
            <person name="Grimwood J."/>
            <person name="Groover A."/>
            <person name="Gunter L."/>
            <person name="Hamberger B."/>
            <person name="Heinze B."/>
            <person name="Helariutta Y."/>
            <person name="Henrissat B."/>
            <person name="Holligan D."/>
            <person name="Holt R."/>
            <person name="Huang W."/>
            <person name="Islam-Faridi N."/>
            <person name="Jones S."/>
            <person name="Jones-Rhoades M."/>
            <person name="Jorgensen R."/>
            <person name="Joshi C."/>
            <person name="Kangasjarvi J."/>
            <person name="Karlsson J."/>
            <person name="Kelleher C."/>
            <person name="Kirkpatrick R."/>
            <person name="Kirst M."/>
            <person name="Kohler A."/>
            <person name="Kalluri U."/>
            <person name="Larimer F."/>
            <person name="Leebens-Mack J."/>
            <person name="Leple J.C."/>
            <person name="Locascio P."/>
            <person name="Lou Y."/>
            <person name="Lucas S."/>
            <person name="Martin F."/>
            <person name="Montanini B."/>
            <person name="Napoli C."/>
            <person name="Nelson D.R."/>
            <person name="Nelson C."/>
            <person name="Nieminen K."/>
            <person name="Nilsson O."/>
            <person name="Pereda V."/>
            <person name="Peter G."/>
            <person name="Philippe R."/>
            <person name="Pilate G."/>
            <person name="Poliakov A."/>
            <person name="Razumovskaya J."/>
            <person name="Richardson P."/>
            <person name="Rinaldi C."/>
            <person name="Ritland K."/>
            <person name="Rouze P."/>
            <person name="Ryaboy D."/>
            <person name="Schmutz J."/>
            <person name="Schrader J."/>
            <person name="Segerman B."/>
            <person name="Shin H."/>
            <person name="Siddiqui A."/>
            <person name="Sterky F."/>
            <person name="Terry A."/>
            <person name="Tsai C.J."/>
            <person name="Uberbacher E."/>
            <person name="Unneberg P."/>
            <person name="Vahala J."/>
            <person name="Wall K."/>
            <person name="Wessler S."/>
            <person name="Yang G."/>
            <person name="Yin T."/>
            <person name="Douglas C."/>
            <person name="Marra M."/>
            <person name="Sandberg G."/>
            <person name="Van de Peer Y."/>
            <person name="Rokhsar D."/>
        </authorList>
    </citation>
    <scope>NUCLEOTIDE SEQUENCE [LARGE SCALE GENOMIC DNA]</scope>
    <source>
        <strain evidence="3">cv. Nisqually</strain>
    </source>
</reference>
<evidence type="ECO:0000256" key="1">
    <source>
        <dbReference type="SAM" id="Phobius"/>
    </source>
</evidence>
<dbReference type="InParanoid" id="A0A2K2BT23"/>